<accession>A6HNW6</accession>
<proteinExistence type="inferred from homology"/>
<comment type="similarity">
    <text evidence="2">Belongs to the CREC family.</text>
</comment>
<evidence type="ECO:0000313" key="11">
    <source>
        <dbReference type="Proteomes" id="UP000234681"/>
    </source>
</evidence>
<feature type="domain" description="EF-hand" evidence="9">
    <location>
        <begin position="73"/>
        <end position="108"/>
    </location>
</feature>
<reference evidence="11" key="1">
    <citation type="submission" date="2005-09" db="EMBL/GenBank/DDBJ databases">
        <authorList>
            <person name="Mural R.J."/>
            <person name="Li P.W."/>
            <person name="Adams M.D."/>
            <person name="Amanatides P.G."/>
            <person name="Baden-Tillson H."/>
            <person name="Barnstead M."/>
            <person name="Chin S.H."/>
            <person name="Dew I."/>
            <person name="Evans C.A."/>
            <person name="Ferriera S."/>
            <person name="Flanigan M."/>
            <person name="Fosler C."/>
            <person name="Glodek A."/>
            <person name="Gu Z."/>
            <person name="Holt R.A."/>
            <person name="Jennings D."/>
            <person name="Kraft C.L."/>
            <person name="Lu F."/>
            <person name="Nguyen T."/>
            <person name="Nusskern D.R."/>
            <person name="Pfannkoch C.M."/>
            <person name="Sitter C."/>
            <person name="Sutton G.G."/>
            <person name="Venter J.C."/>
            <person name="Wang Z."/>
            <person name="Woodage T."/>
            <person name="Zheng X.H."/>
            <person name="Zhong F."/>
        </authorList>
    </citation>
    <scope>NUCLEOTIDE SEQUENCE [LARGE SCALE GENOMIC DNA]</scope>
    <source>
        <strain>BN</strain>
        <strain evidence="11">Sprague-Dawley</strain>
    </source>
</reference>
<keyword evidence="4 8" id="KW-0732">Signal</keyword>
<dbReference type="Gene3D" id="1.10.238.10">
    <property type="entry name" value="EF-hand"/>
    <property type="match status" value="1"/>
</dbReference>
<evidence type="ECO:0000256" key="4">
    <source>
        <dbReference type="ARBA" id="ARBA00022729"/>
    </source>
</evidence>
<evidence type="ECO:0000256" key="1">
    <source>
        <dbReference type="ARBA" id="ARBA00004240"/>
    </source>
</evidence>
<name>A6HNW6_RAT</name>
<evidence type="ECO:0000256" key="3">
    <source>
        <dbReference type="ARBA" id="ARBA00022723"/>
    </source>
</evidence>
<dbReference type="InterPro" id="IPR018247">
    <property type="entry name" value="EF_Hand_1_Ca_BS"/>
</dbReference>
<feature type="signal peptide" evidence="8">
    <location>
        <begin position="1"/>
        <end position="23"/>
    </location>
</feature>
<keyword evidence="5" id="KW-0677">Repeat</keyword>
<dbReference type="Proteomes" id="UP000234681">
    <property type="component" value="Chromosome 3"/>
</dbReference>
<dbReference type="FunFam" id="1.10.238.10:FF:000109">
    <property type="entry name" value="calumenin isoform X2"/>
    <property type="match status" value="1"/>
</dbReference>
<dbReference type="PANTHER" id="PTHR10827">
    <property type="entry name" value="RETICULOCALBIN"/>
    <property type="match status" value="1"/>
</dbReference>
<dbReference type="AlphaFoldDB" id="A6HNW6"/>
<dbReference type="GO" id="GO:0005509">
    <property type="term" value="F:calcium ion binding"/>
    <property type="evidence" value="ECO:0007669"/>
    <property type="project" value="InterPro"/>
</dbReference>
<dbReference type="PROSITE" id="PS00018">
    <property type="entry name" value="EF_HAND_1"/>
    <property type="match status" value="1"/>
</dbReference>
<protein>
    <submittedName>
        <fullName evidence="10">Reticulocalbin 1 (Predicted), isoform CRA_b</fullName>
    </submittedName>
</protein>
<dbReference type="PROSITE" id="PS50222">
    <property type="entry name" value="EF_HAND_2"/>
    <property type="match status" value="2"/>
</dbReference>
<evidence type="ECO:0000256" key="7">
    <source>
        <dbReference type="ARBA" id="ARBA00022837"/>
    </source>
</evidence>
<dbReference type="InterPro" id="IPR011992">
    <property type="entry name" value="EF-hand-dom_pair"/>
</dbReference>
<keyword evidence="7" id="KW-0106">Calcium</keyword>
<evidence type="ECO:0000256" key="5">
    <source>
        <dbReference type="ARBA" id="ARBA00022737"/>
    </source>
</evidence>
<dbReference type="InterPro" id="IPR002048">
    <property type="entry name" value="EF_hand_dom"/>
</dbReference>
<keyword evidence="3" id="KW-0479">Metal-binding</keyword>
<dbReference type="SUPFAM" id="SSF47473">
    <property type="entry name" value="EF-hand"/>
    <property type="match status" value="1"/>
</dbReference>
<evidence type="ECO:0000256" key="8">
    <source>
        <dbReference type="SAM" id="SignalP"/>
    </source>
</evidence>
<evidence type="ECO:0000256" key="6">
    <source>
        <dbReference type="ARBA" id="ARBA00022824"/>
    </source>
</evidence>
<organism evidence="10 11">
    <name type="scientific">Rattus norvegicus</name>
    <name type="common">Rat</name>
    <dbReference type="NCBI Taxonomy" id="10116"/>
    <lineage>
        <taxon>Eukaryota</taxon>
        <taxon>Metazoa</taxon>
        <taxon>Chordata</taxon>
        <taxon>Craniata</taxon>
        <taxon>Vertebrata</taxon>
        <taxon>Euteleostomi</taxon>
        <taxon>Mammalia</taxon>
        <taxon>Eutheria</taxon>
        <taxon>Euarchontoglires</taxon>
        <taxon>Glires</taxon>
        <taxon>Rodentia</taxon>
        <taxon>Myomorpha</taxon>
        <taxon>Muroidea</taxon>
        <taxon>Muridae</taxon>
        <taxon>Murinae</taxon>
        <taxon>Rattus</taxon>
    </lineage>
</organism>
<dbReference type="PANTHER" id="PTHR10827:SF17">
    <property type="entry name" value="RETICULOCALBIN-1"/>
    <property type="match status" value="1"/>
</dbReference>
<dbReference type="SMART" id="SM00054">
    <property type="entry name" value="EFh"/>
    <property type="match status" value="2"/>
</dbReference>
<evidence type="ECO:0000313" key="10">
    <source>
        <dbReference type="EMBL" id="EDL79717.1"/>
    </source>
</evidence>
<feature type="domain" description="EF-hand" evidence="9">
    <location>
        <begin position="109"/>
        <end position="144"/>
    </location>
</feature>
<evidence type="ECO:0000256" key="2">
    <source>
        <dbReference type="ARBA" id="ARBA00006431"/>
    </source>
</evidence>
<dbReference type="Pfam" id="PF13499">
    <property type="entry name" value="EF-hand_7"/>
    <property type="match status" value="1"/>
</dbReference>
<dbReference type="GO" id="GO:0005783">
    <property type="term" value="C:endoplasmic reticulum"/>
    <property type="evidence" value="ECO:0007669"/>
    <property type="project" value="UniProtKB-SubCell"/>
</dbReference>
<gene>
    <name evidence="10" type="primary">Rcn1_predicted</name>
    <name evidence="10" type="ORF">rCG_26388</name>
</gene>
<sequence>MARGGRLGLALGLLLALVLALRAKPTVRKERVVRPDSELGERPPEDNQSFQYDHEAFLGKEDSKTFDQLSPDESKERLGKIVDRIDSDGDGLVTTEELKVWIKRVQKRYIYDNVAKVWKDYDRDKDEKISWEEYKQATYGYYLGKTPQQRWHSGEQGHRRLIMAASFTQMSQPSSETCCVTSSSTY</sequence>
<keyword evidence="6" id="KW-0256">Endoplasmic reticulum</keyword>
<comment type="subcellular location">
    <subcellularLocation>
        <location evidence="1">Endoplasmic reticulum</location>
    </subcellularLocation>
</comment>
<dbReference type="EMBL" id="CH473949">
    <property type="protein sequence ID" value="EDL79717.1"/>
    <property type="molecule type" value="Genomic_DNA"/>
</dbReference>
<evidence type="ECO:0000259" key="9">
    <source>
        <dbReference type="PROSITE" id="PS50222"/>
    </source>
</evidence>
<feature type="chain" id="PRO_5039892090" evidence="8">
    <location>
        <begin position="24"/>
        <end position="186"/>
    </location>
</feature>